<dbReference type="EMBL" id="CATOUU010001054">
    <property type="protein sequence ID" value="CAI9969172.1"/>
    <property type="molecule type" value="Genomic_DNA"/>
</dbReference>
<evidence type="ECO:0000313" key="4">
    <source>
        <dbReference type="Proteomes" id="UP001642409"/>
    </source>
</evidence>
<keyword evidence="4" id="KW-1185">Reference proteome</keyword>
<evidence type="ECO:0000313" key="3">
    <source>
        <dbReference type="EMBL" id="CAL6050660.1"/>
    </source>
</evidence>
<keyword evidence="1" id="KW-0472">Membrane</keyword>
<dbReference type="Proteomes" id="UP001642409">
    <property type="component" value="Unassembled WGS sequence"/>
</dbReference>
<evidence type="ECO:0000313" key="2">
    <source>
        <dbReference type="EMBL" id="CAI9969172.1"/>
    </source>
</evidence>
<reference evidence="3 4" key="2">
    <citation type="submission" date="2024-07" db="EMBL/GenBank/DDBJ databases">
        <authorList>
            <person name="Akdeniz Z."/>
        </authorList>
    </citation>
    <scope>NUCLEOTIDE SEQUENCE [LARGE SCALE GENOMIC DNA]</scope>
</reference>
<keyword evidence="1" id="KW-1133">Transmembrane helix</keyword>
<proteinExistence type="predicted"/>
<dbReference type="AlphaFoldDB" id="A0AA86R4E5"/>
<accession>A0AA86R4E5</accession>
<reference evidence="2" key="1">
    <citation type="submission" date="2023-06" db="EMBL/GenBank/DDBJ databases">
        <authorList>
            <person name="Kurt Z."/>
        </authorList>
    </citation>
    <scope>NUCLEOTIDE SEQUENCE</scope>
</reference>
<gene>
    <name evidence="3" type="ORF">HINF_LOCUS43995</name>
    <name evidence="2" type="ORF">HINF_LOCUS56817</name>
</gene>
<organism evidence="2">
    <name type="scientific">Hexamita inflata</name>
    <dbReference type="NCBI Taxonomy" id="28002"/>
    <lineage>
        <taxon>Eukaryota</taxon>
        <taxon>Metamonada</taxon>
        <taxon>Diplomonadida</taxon>
        <taxon>Hexamitidae</taxon>
        <taxon>Hexamitinae</taxon>
        <taxon>Hexamita</taxon>
    </lineage>
</organism>
<protein>
    <submittedName>
        <fullName evidence="3">Hypothetical_protein</fullName>
    </submittedName>
</protein>
<feature type="transmembrane region" description="Helical" evidence="1">
    <location>
        <begin position="42"/>
        <end position="65"/>
    </location>
</feature>
<comment type="caution">
    <text evidence="2">The sequence shown here is derived from an EMBL/GenBank/DDBJ whole genome shotgun (WGS) entry which is preliminary data.</text>
</comment>
<keyword evidence="1" id="KW-0812">Transmembrane</keyword>
<evidence type="ECO:0000256" key="1">
    <source>
        <dbReference type="SAM" id="Phobius"/>
    </source>
</evidence>
<sequence length="126" mass="14575">MGSDICYYTENMCLDQCKKKNCELRSINALFVYCCNTSSNNWIYWTLGALGFIVLISLIIIIWGFCQKRKLKSKYAAFESDKLLKQQSAEPQSITNYSVKYSDPIKNNQLSIDIVNPPQQERQEII</sequence>
<name>A0AA86R4E5_9EUKA</name>
<dbReference type="EMBL" id="CAXDID020000185">
    <property type="protein sequence ID" value="CAL6050660.1"/>
    <property type="molecule type" value="Genomic_DNA"/>
</dbReference>